<evidence type="ECO:0000313" key="1">
    <source>
        <dbReference type="EMBL" id="RVW42038.1"/>
    </source>
</evidence>
<accession>A0A438E2V7</accession>
<dbReference type="EMBL" id="QGNW01001416">
    <property type="protein sequence ID" value="RVW42038.1"/>
    <property type="molecule type" value="Genomic_DNA"/>
</dbReference>
<organism evidence="1 2">
    <name type="scientific">Vitis vinifera</name>
    <name type="common">Grape</name>
    <dbReference type="NCBI Taxonomy" id="29760"/>
    <lineage>
        <taxon>Eukaryota</taxon>
        <taxon>Viridiplantae</taxon>
        <taxon>Streptophyta</taxon>
        <taxon>Embryophyta</taxon>
        <taxon>Tracheophyta</taxon>
        <taxon>Spermatophyta</taxon>
        <taxon>Magnoliopsida</taxon>
        <taxon>eudicotyledons</taxon>
        <taxon>Gunneridae</taxon>
        <taxon>Pentapetalae</taxon>
        <taxon>rosids</taxon>
        <taxon>Vitales</taxon>
        <taxon>Vitaceae</taxon>
        <taxon>Viteae</taxon>
        <taxon>Vitis</taxon>
    </lineage>
</organism>
<comment type="caution">
    <text evidence="1">The sequence shown here is derived from an EMBL/GenBank/DDBJ whole genome shotgun (WGS) entry which is preliminary data.</text>
</comment>
<name>A0A438E2V7_VITVI</name>
<dbReference type="AlphaFoldDB" id="A0A438E2V7"/>
<proteinExistence type="predicted"/>
<evidence type="ECO:0000313" key="2">
    <source>
        <dbReference type="Proteomes" id="UP000288805"/>
    </source>
</evidence>
<gene>
    <name evidence="1" type="ORF">CK203_093301</name>
</gene>
<sequence length="203" mass="22828">MLLMEKFFWKQIIEGKYGKEGAGWHSCEVRGGYGVDIWNAIRKGWDLFFTRTSFEVRGLGGGFVGRLRRDGTLDFVPSLGILMIGSWTLLRPFSPYCEQRQLEEDTERGNLLIPYFFTARNSKARILCNGGARKKGGAFAPPRHKLGRNEDHLVFFEECSLFCGRSGSEFVFNNKIEERNCILWPGTGARVDGAGTLSSGKGK</sequence>
<dbReference type="Proteomes" id="UP000288805">
    <property type="component" value="Unassembled WGS sequence"/>
</dbReference>
<reference evidence="1 2" key="1">
    <citation type="journal article" date="2018" name="PLoS Genet.">
        <title>Population sequencing reveals clonal diversity and ancestral inbreeding in the grapevine cultivar Chardonnay.</title>
        <authorList>
            <person name="Roach M.J."/>
            <person name="Johnson D.L."/>
            <person name="Bohlmann J."/>
            <person name="van Vuuren H.J."/>
            <person name="Jones S.J."/>
            <person name="Pretorius I.S."/>
            <person name="Schmidt S.A."/>
            <person name="Borneman A.R."/>
        </authorList>
    </citation>
    <scope>NUCLEOTIDE SEQUENCE [LARGE SCALE GENOMIC DNA]</scope>
    <source>
        <strain evidence="2">cv. Chardonnay</strain>
        <tissue evidence="1">Leaf</tissue>
    </source>
</reference>
<protein>
    <submittedName>
        <fullName evidence="1">Uncharacterized protein</fullName>
    </submittedName>
</protein>